<gene>
    <name evidence="2" type="ORF">LCGC14_3045970</name>
</gene>
<evidence type="ECO:0000256" key="1">
    <source>
        <dbReference type="SAM" id="MobiDB-lite"/>
    </source>
</evidence>
<feature type="region of interest" description="Disordered" evidence="1">
    <location>
        <begin position="46"/>
        <end position="65"/>
    </location>
</feature>
<dbReference type="EMBL" id="LAZR01064057">
    <property type="protein sequence ID" value="KKK58287.1"/>
    <property type="molecule type" value="Genomic_DNA"/>
</dbReference>
<feature type="compositionally biased region" description="Gly residues" evidence="1">
    <location>
        <begin position="52"/>
        <end position="65"/>
    </location>
</feature>
<reference evidence="2" key="1">
    <citation type="journal article" date="2015" name="Nature">
        <title>Complex archaea that bridge the gap between prokaryotes and eukaryotes.</title>
        <authorList>
            <person name="Spang A."/>
            <person name="Saw J.H."/>
            <person name="Jorgensen S.L."/>
            <person name="Zaremba-Niedzwiedzka K."/>
            <person name="Martijn J."/>
            <person name="Lind A.E."/>
            <person name="van Eijk R."/>
            <person name="Schleper C."/>
            <person name="Guy L."/>
            <person name="Ettema T.J."/>
        </authorList>
    </citation>
    <scope>NUCLEOTIDE SEQUENCE</scope>
</reference>
<accession>A0A0F8WN35</accession>
<name>A0A0F8WN35_9ZZZZ</name>
<protein>
    <submittedName>
        <fullName evidence="2">Uncharacterized protein</fullName>
    </submittedName>
</protein>
<evidence type="ECO:0000313" key="2">
    <source>
        <dbReference type="EMBL" id="KKK58287.1"/>
    </source>
</evidence>
<organism evidence="2">
    <name type="scientific">marine sediment metagenome</name>
    <dbReference type="NCBI Taxonomy" id="412755"/>
    <lineage>
        <taxon>unclassified sequences</taxon>
        <taxon>metagenomes</taxon>
        <taxon>ecological metagenomes</taxon>
    </lineage>
</organism>
<sequence>MPCEDPDLVCPKCDERGVLDVKGSVVECTNCGWFSGVISDASANSYRQNIGGTTGQPGDFGGGNP</sequence>
<comment type="caution">
    <text evidence="2">The sequence shown here is derived from an EMBL/GenBank/DDBJ whole genome shotgun (WGS) entry which is preliminary data.</text>
</comment>
<feature type="non-terminal residue" evidence="2">
    <location>
        <position position="65"/>
    </location>
</feature>
<dbReference type="AlphaFoldDB" id="A0A0F8WN35"/>
<proteinExistence type="predicted"/>